<comment type="caution">
    <text evidence="1">The sequence shown here is derived from an EMBL/GenBank/DDBJ whole genome shotgun (WGS) entry which is preliminary data.</text>
</comment>
<accession>U5DHD8</accession>
<gene>
    <name evidence="1" type="ORF">KR51_00024150</name>
</gene>
<dbReference type="AlphaFoldDB" id="U5DHD8"/>
<organism evidence="1 2">
    <name type="scientific">Rubidibacter lacunae KORDI 51-2</name>
    <dbReference type="NCBI Taxonomy" id="582515"/>
    <lineage>
        <taxon>Bacteria</taxon>
        <taxon>Bacillati</taxon>
        <taxon>Cyanobacteriota</taxon>
        <taxon>Cyanophyceae</taxon>
        <taxon>Oscillatoriophycideae</taxon>
        <taxon>Chroococcales</taxon>
        <taxon>Aphanothecaceae</taxon>
        <taxon>Rubidibacter</taxon>
    </lineage>
</organism>
<dbReference type="EMBL" id="ASSJ01000057">
    <property type="protein sequence ID" value="ERN41026.1"/>
    <property type="molecule type" value="Genomic_DNA"/>
</dbReference>
<evidence type="ECO:0000313" key="1">
    <source>
        <dbReference type="EMBL" id="ERN41026.1"/>
    </source>
</evidence>
<sequence>MIILLNKKMANLQFCTCSTLTVQDYPTSCNNLGHLRNIWSVFEQ</sequence>
<protein>
    <submittedName>
        <fullName evidence="1">Uncharacterized protein</fullName>
    </submittedName>
</protein>
<reference evidence="1 2" key="1">
    <citation type="submission" date="2013-05" db="EMBL/GenBank/DDBJ databases">
        <title>Draft genome sequence of Rubidibacter lacunae KORDI 51-2.</title>
        <authorList>
            <person name="Choi D.H."/>
            <person name="Noh J.H."/>
            <person name="Kwon K.-K."/>
            <person name="Lee J.-H."/>
            <person name="Ryu J.-Y."/>
        </authorList>
    </citation>
    <scope>NUCLEOTIDE SEQUENCE [LARGE SCALE GENOMIC DNA]</scope>
    <source>
        <strain evidence="1 2">KORDI 51-2</strain>
    </source>
</reference>
<proteinExistence type="predicted"/>
<dbReference type="STRING" id="582515.KR51_00024150"/>
<evidence type="ECO:0000313" key="2">
    <source>
        <dbReference type="Proteomes" id="UP000016960"/>
    </source>
</evidence>
<name>U5DHD8_9CHRO</name>
<dbReference type="Proteomes" id="UP000016960">
    <property type="component" value="Unassembled WGS sequence"/>
</dbReference>
<dbReference type="InParanoid" id="U5DHD8"/>
<keyword evidence="2" id="KW-1185">Reference proteome</keyword>